<gene>
    <name evidence="3" type="ORF">ENSA7_56900</name>
</gene>
<protein>
    <submittedName>
        <fullName evidence="3">Recombination protein F</fullName>
    </submittedName>
</protein>
<dbReference type="Gene3D" id="3.40.50.300">
    <property type="entry name" value="P-loop containing nucleotide triphosphate hydrolases"/>
    <property type="match status" value="2"/>
</dbReference>
<feature type="domain" description="ATPase AAA-type core" evidence="1">
    <location>
        <begin position="262"/>
        <end position="366"/>
    </location>
</feature>
<evidence type="ECO:0000313" key="4">
    <source>
        <dbReference type="Proteomes" id="UP000238823"/>
    </source>
</evidence>
<dbReference type="RefSeq" id="WP_106092562.1">
    <property type="nucleotide sequence ID" value="NZ_PVNL01000116.1"/>
</dbReference>
<dbReference type="AlphaFoldDB" id="A0A2S9Y897"/>
<organism evidence="3 4">
    <name type="scientific">Enhygromyxa salina</name>
    <dbReference type="NCBI Taxonomy" id="215803"/>
    <lineage>
        <taxon>Bacteria</taxon>
        <taxon>Pseudomonadati</taxon>
        <taxon>Myxococcota</taxon>
        <taxon>Polyangia</taxon>
        <taxon>Nannocystales</taxon>
        <taxon>Nannocystaceae</taxon>
        <taxon>Enhygromyxa</taxon>
    </lineage>
</organism>
<name>A0A2S9Y897_9BACT</name>
<dbReference type="OrthoDB" id="5525775at2"/>
<dbReference type="GO" id="GO:0005524">
    <property type="term" value="F:ATP binding"/>
    <property type="evidence" value="ECO:0007669"/>
    <property type="project" value="InterPro"/>
</dbReference>
<dbReference type="EMBL" id="PVNL01000116">
    <property type="protein sequence ID" value="PRQ01327.1"/>
    <property type="molecule type" value="Genomic_DNA"/>
</dbReference>
<dbReference type="GO" id="GO:0006302">
    <property type="term" value="P:double-strand break repair"/>
    <property type="evidence" value="ECO:0007669"/>
    <property type="project" value="InterPro"/>
</dbReference>
<evidence type="ECO:0000313" key="3">
    <source>
        <dbReference type="EMBL" id="PRQ01327.1"/>
    </source>
</evidence>
<sequence>MSSKLTYLRVDKFRHVKPGSVVAFGGQINAVVGRNGAGKTTLLSLISALVRNNFHEFSRENFKLGFRLVDGEFAFEGTLSNEVKANDNSSKLELSGVLCRGDTSVYVDSNATESTVSHGGRQYRRKSIVPASEAKGGQFELIHAIRLALPGEVAELAALVHGKSGVAVDILSSPNHTCSRVREGVESFAELFAADKGNPDHAPTLGITLVTSPDTSGMWYSAGHHLADAVLMSQLETRSDIVDIITLDGAAPPLAQYIDLSQYTDARLILTKTVATIKDGVTRWVFANPLVRLTTASGNEIPHHYLSFGEKRLLAVLIKLYAYPSTIIVDELANGMHHSWIERILELIEDLGTQAFLTSQNPLLLDCLPLSRETFGTNHNLVICELTDSGEMIWRNLSETETEEFFKSLDVGLQHISEIMRNKGLW</sequence>
<dbReference type="GO" id="GO:0016887">
    <property type="term" value="F:ATP hydrolysis activity"/>
    <property type="evidence" value="ECO:0007669"/>
    <property type="project" value="InterPro"/>
</dbReference>
<dbReference type="Pfam" id="PF13304">
    <property type="entry name" value="AAA_21"/>
    <property type="match status" value="1"/>
</dbReference>
<evidence type="ECO:0000259" key="1">
    <source>
        <dbReference type="Pfam" id="PF13304"/>
    </source>
</evidence>
<dbReference type="InterPro" id="IPR038729">
    <property type="entry name" value="Rad50/SbcC_AAA"/>
</dbReference>
<dbReference type="InterPro" id="IPR051396">
    <property type="entry name" value="Bact_Antivir_Def_Nuclease"/>
</dbReference>
<dbReference type="PANTHER" id="PTHR43581">
    <property type="entry name" value="ATP/GTP PHOSPHATASE"/>
    <property type="match status" value="1"/>
</dbReference>
<evidence type="ECO:0000259" key="2">
    <source>
        <dbReference type="Pfam" id="PF13476"/>
    </source>
</evidence>
<dbReference type="Proteomes" id="UP000238823">
    <property type="component" value="Unassembled WGS sequence"/>
</dbReference>
<feature type="domain" description="Rad50/SbcC-type AAA" evidence="2">
    <location>
        <begin position="8"/>
        <end position="110"/>
    </location>
</feature>
<dbReference type="CDD" id="cd00267">
    <property type="entry name" value="ABC_ATPase"/>
    <property type="match status" value="1"/>
</dbReference>
<dbReference type="PANTHER" id="PTHR43581:SF4">
    <property type="entry name" value="ATP_GTP PHOSPHATASE"/>
    <property type="match status" value="1"/>
</dbReference>
<proteinExistence type="predicted"/>
<dbReference type="SUPFAM" id="SSF52540">
    <property type="entry name" value="P-loop containing nucleoside triphosphate hydrolases"/>
    <property type="match status" value="1"/>
</dbReference>
<dbReference type="Pfam" id="PF13476">
    <property type="entry name" value="AAA_23"/>
    <property type="match status" value="1"/>
</dbReference>
<comment type="caution">
    <text evidence="3">The sequence shown here is derived from an EMBL/GenBank/DDBJ whole genome shotgun (WGS) entry which is preliminary data.</text>
</comment>
<dbReference type="InterPro" id="IPR027417">
    <property type="entry name" value="P-loop_NTPase"/>
</dbReference>
<reference evidence="3 4" key="1">
    <citation type="submission" date="2018-03" db="EMBL/GenBank/DDBJ databases">
        <title>Draft Genome Sequences of the Obligatory Marine Myxobacteria Enhygromyxa salina SWB007.</title>
        <authorList>
            <person name="Poehlein A."/>
            <person name="Moghaddam J.A."/>
            <person name="Harms H."/>
            <person name="Alanjari M."/>
            <person name="Koenig G.M."/>
            <person name="Daniel R."/>
            <person name="Schaeberle T.F."/>
        </authorList>
    </citation>
    <scope>NUCLEOTIDE SEQUENCE [LARGE SCALE GENOMIC DNA]</scope>
    <source>
        <strain evidence="3 4">SWB007</strain>
    </source>
</reference>
<dbReference type="InterPro" id="IPR003959">
    <property type="entry name" value="ATPase_AAA_core"/>
</dbReference>
<accession>A0A2S9Y897</accession>